<protein>
    <submittedName>
        <fullName evidence="2">Uncharacterized protein</fullName>
    </submittedName>
</protein>
<dbReference type="EMBL" id="QDKH01000005">
    <property type="protein sequence ID" value="PWC18121.1"/>
    <property type="molecule type" value="Genomic_DNA"/>
</dbReference>
<dbReference type="Proteomes" id="UP000296159">
    <property type="component" value="Unassembled WGS sequence"/>
</dbReference>
<keyword evidence="1" id="KW-1133">Transmembrane helix</keyword>
<name>A0A2U1U8Z9_9GAMM</name>
<reference evidence="2 3" key="1">
    <citation type="submission" date="2018-04" db="EMBL/GenBank/DDBJ databases">
        <title>Brenneria corticis sp.nov.</title>
        <authorList>
            <person name="Li Y."/>
        </authorList>
    </citation>
    <scope>NUCLEOTIDE SEQUENCE [LARGE SCALE GENOMIC DNA]</scope>
    <source>
        <strain evidence="2 3">CFCC 11842</strain>
    </source>
</reference>
<organism evidence="2 3">
    <name type="scientific">Brenneria corticis</name>
    <dbReference type="NCBI Taxonomy" id="2173106"/>
    <lineage>
        <taxon>Bacteria</taxon>
        <taxon>Pseudomonadati</taxon>
        <taxon>Pseudomonadota</taxon>
        <taxon>Gammaproteobacteria</taxon>
        <taxon>Enterobacterales</taxon>
        <taxon>Pectobacteriaceae</taxon>
        <taxon>Brenneria</taxon>
    </lineage>
</organism>
<keyword evidence="1" id="KW-0472">Membrane</keyword>
<evidence type="ECO:0000313" key="2">
    <source>
        <dbReference type="EMBL" id="PWC18121.1"/>
    </source>
</evidence>
<proteinExistence type="predicted"/>
<evidence type="ECO:0000256" key="1">
    <source>
        <dbReference type="SAM" id="Phobius"/>
    </source>
</evidence>
<dbReference type="AlphaFoldDB" id="A0A2U1U8Z9"/>
<evidence type="ECO:0000313" key="3">
    <source>
        <dbReference type="Proteomes" id="UP000296159"/>
    </source>
</evidence>
<sequence length="83" mass="9722">MHIRDTKMMAIIKLLNALPLGKMFTIPASHIILSSEKRVKISVLIICNQNKRKMIKIHMFLIVFMTVLFLFIALLFFVYDELL</sequence>
<gene>
    <name evidence="2" type="ORF">DDT56_04415</name>
</gene>
<accession>A0A2U1U8Z9</accession>
<keyword evidence="1" id="KW-0812">Transmembrane</keyword>
<feature type="transmembrane region" description="Helical" evidence="1">
    <location>
        <begin position="59"/>
        <end position="79"/>
    </location>
</feature>
<comment type="caution">
    <text evidence="2">The sequence shown here is derived from an EMBL/GenBank/DDBJ whole genome shotgun (WGS) entry which is preliminary data.</text>
</comment>
<keyword evidence="3" id="KW-1185">Reference proteome</keyword>